<evidence type="ECO:0000256" key="2">
    <source>
        <dbReference type="ARBA" id="ARBA00007261"/>
    </source>
</evidence>
<dbReference type="GO" id="GO:0004222">
    <property type="term" value="F:metalloendopeptidase activity"/>
    <property type="evidence" value="ECO:0007669"/>
    <property type="project" value="InterPro"/>
</dbReference>
<dbReference type="InterPro" id="IPR011249">
    <property type="entry name" value="Metalloenz_LuxS/M16"/>
</dbReference>
<dbReference type="InterPro" id="IPR007863">
    <property type="entry name" value="Peptidase_M16_C"/>
</dbReference>
<dbReference type="SUPFAM" id="SSF63411">
    <property type="entry name" value="LuxS/MPP-like metallohydrolase"/>
    <property type="match status" value="2"/>
</dbReference>
<evidence type="ECO:0000259" key="4">
    <source>
        <dbReference type="Pfam" id="PF00675"/>
    </source>
</evidence>
<name>A0A3D8IUS0_9HELI</name>
<dbReference type="Gene3D" id="3.30.830.10">
    <property type="entry name" value="Metalloenzyme, LuxS/M16 peptidase-like"/>
    <property type="match status" value="2"/>
</dbReference>
<gene>
    <name evidence="6" type="ORF">CQA62_04610</name>
</gene>
<evidence type="ECO:0000313" key="6">
    <source>
        <dbReference type="EMBL" id="RDU68972.1"/>
    </source>
</evidence>
<evidence type="ECO:0000256" key="1">
    <source>
        <dbReference type="ARBA" id="ARBA00001947"/>
    </source>
</evidence>
<dbReference type="OrthoDB" id="9811314at2"/>
<dbReference type="GO" id="GO:0006508">
    <property type="term" value="P:proteolysis"/>
    <property type="evidence" value="ECO:0007669"/>
    <property type="project" value="InterPro"/>
</dbReference>
<dbReference type="Pfam" id="PF05193">
    <property type="entry name" value="Peptidase_M16_C"/>
    <property type="match status" value="1"/>
</dbReference>
<dbReference type="InterPro" id="IPR011765">
    <property type="entry name" value="Pept_M16_N"/>
</dbReference>
<dbReference type="InterPro" id="IPR001431">
    <property type="entry name" value="Pept_M16_Zn_BS"/>
</dbReference>
<accession>A0A3D8IUS0</accession>
<dbReference type="Proteomes" id="UP000257067">
    <property type="component" value="Unassembled WGS sequence"/>
</dbReference>
<sequence length="419" mass="47756">MEKTSLLPQYFSKTLSNGLEVVVVPIKNGSGVIESNVFYKVGSRNEVMGKSGIAHMLEHLNFKSTKNLKAGEFDEIVKKFGGLTNASTSFDYTRYFVKSSVQNLDKSLELFAEMLQNLKLDDAEFQPERNVVAEERRWRTDNSPIGYLYFRFFNTAYIYHPYHWTPIGFLDDIKNWKIEDIREFHSTYYQPKNAIILVSGDVDPQAVFLSAQKHFEHIENKKANIPDVYTVEPKQDGARHIEIKKDTQIEYFALGYKIPDFKNKDQVALSVLAELLSGGRSSILQEELVDHQRLASEVYAYPMDLRDEGVFLLILGGNKEVKAESMRDALLKIIDEIKGGKITQAMLEKAKINIKSSFIYSLEDASSVASLFGDYLARGDIQPLLEYEKNLQSLSVDDLVNVAKKYFTSESCTSVILRR</sequence>
<dbReference type="InterPro" id="IPR050361">
    <property type="entry name" value="MPP/UQCRC_Complex"/>
</dbReference>
<dbReference type="AlphaFoldDB" id="A0A3D8IUS0"/>
<dbReference type="PANTHER" id="PTHR11851:SF49">
    <property type="entry name" value="MITOCHONDRIAL-PROCESSING PEPTIDASE SUBUNIT ALPHA"/>
    <property type="match status" value="1"/>
</dbReference>
<organism evidence="6 7">
    <name type="scientific">Helicobacter cholecystus</name>
    <dbReference type="NCBI Taxonomy" id="45498"/>
    <lineage>
        <taxon>Bacteria</taxon>
        <taxon>Pseudomonadati</taxon>
        <taxon>Campylobacterota</taxon>
        <taxon>Epsilonproteobacteria</taxon>
        <taxon>Campylobacterales</taxon>
        <taxon>Helicobacteraceae</taxon>
        <taxon>Helicobacter</taxon>
    </lineage>
</organism>
<dbReference type="PANTHER" id="PTHR11851">
    <property type="entry name" value="METALLOPROTEASE"/>
    <property type="match status" value="1"/>
</dbReference>
<dbReference type="Pfam" id="PF00675">
    <property type="entry name" value="Peptidase_M16"/>
    <property type="match status" value="1"/>
</dbReference>
<reference evidence="6 7" key="1">
    <citation type="submission" date="2018-04" db="EMBL/GenBank/DDBJ databases">
        <title>Novel Campyloabacter and Helicobacter Species and Strains.</title>
        <authorList>
            <person name="Mannion A.J."/>
            <person name="Shen Z."/>
            <person name="Fox J.G."/>
        </authorList>
    </citation>
    <scope>NUCLEOTIDE SEQUENCE [LARGE SCALE GENOMIC DNA]</scope>
    <source>
        <strain evidence="6 7">ATCC 700242</strain>
    </source>
</reference>
<keyword evidence="7" id="KW-1185">Reference proteome</keyword>
<protein>
    <submittedName>
        <fullName evidence="6">Insulinase family protein</fullName>
    </submittedName>
</protein>
<evidence type="ECO:0000256" key="3">
    <source>
        <dbReference type="RuleBase" id="RU004447"/>
    </source>
</evidence>
<proteinExistence type="inferred from homology"/>
<feature type="domain" description="Peptidase M16 C-terminal" evidence="5">
    <location>
        <begin position="177"/>
        <end position="352"/>
    </location>
</feature>
<dbReference type="GO" id="GO:0046872">
    <property type="term" value="F:metal ion binding"/>
    <property type="evidence" value="ECO:0007669"/>
    <property type="project" value="InterPro"/>
</dbReference>
<feature type="domain" description="Peptidase M16 N-terminal" evidence="4">
    <location>
        <begin position="36"/>
        <end position="136"/>
    </location>
</feature>
<comment type="caution">
    <text evidence="6">The sequence shown here is derived from an EMBL/GenBank/DDBJ whole genome shotgun (WGS) entry which is preliminary data.</text>
</comment>
<evidence type="ECO:0000259" key="5">
    <source>
        <dbReference type="Pfam" id="PF05193"/>
    </source>
</evidence>
<comment type="cofactor">
    <cofactor evidence="1">
        <name>Zn(2+)</name>
        <dbReference type="ChEBI" id="CHEBI:29105"/>
    </cofactor>
</comment>
<dbReference type="RefSeq" id="WP_104724914.1">
    <property type="nucleotide sequence ID" value="NZ_FZNE01000009.1"/>
</dbReference>
<dbReference type="EMBL" id="NXLU01000005">
    <property type="protein sequence ID" value="RDU68972.1"/>
    <property type="molecule type" value="Genomic_DNA"/>
</dbReference>
<dbReference type="PROSITE" id="PS00143">
    <property type="entry name" value="INSULINASE"/>
    <property type="match status" value="1"/>
</dbReference>
<comment type="similarity">
    <text evidence="2 3">Belongs to the peptidase M16 family.</text>
</comment>
<evidence type="ECO:0000313" key="7">
    <source>
        <dbReference type="Proteomes" id="UP000257067"/>
    </source>
</evidence>